<dbReference type="GO" id="GO:0003700">
    <property type="term" value="F:DNA-binding transcription factor activity"/>
    <property type="evidence" value="ECO:0007669"/>
    <property type="project" value="InterPro"/>
</dbReference>
<dbReference type="InterPro" id="IPR005119">
    <property type="entry name" value="LysR_subst-bd"/>
</dbReference>
<dbReference type="Proteomes" id="UP000494269">
    <property type="component" value="Unassembled WGS sequence"/>
</dbReference>
<evidence type="ECO:0000256" key="2">
    <source>
        <dbReference type="ARBA" id="ARBA00023015"/>
    </source>
</evidence>
<dbReference type="GO" id="GO:0010628">
    <property type="term" value="P:positive regulation of gene expression"/>
    <property type="evidence" value="ECO:0007669"/>
    <property type="project" value="TreeGrafter"/>
</dbReference>
<evidence type="ECO:0000259" key="5">
    <source>
        <dbReference type="PROSITE" id="PS50931"/>
    </source>
</evidence>
<dbReference type="Pfam" id="PF03466">
    <property type="entry name" value="LysR_substrate"/>
    <property type="match status" value="1"/>
</dbReference>
<dbReference type="AlphaFoldDB" id="A0A6S7A9W4"/>
<organism evidence="6 7">
    <name type="scientific">Achromobacter kerstersii</name>
    <dbReference type="NCBI Taxonomy" id="1353890"/>
    <lineage>
        <taxon>Bacteria</taxon>
        <taxon>Pseudomonadati</taxon>
        <taxon>Pseudomonadota</taxon>
        <taxon>Betaproteobacteria</taxon>
        <taxon>Burkholderiales</taxon>
        <taxon>Alcaligenaceae</taxon>
        <taxon>Achromobacter</taxon>
    </lineage>
</organism>
<proteinExistence type="inferred from homology"/>
<name>A0A6S7A9W4_9BURK</name>
<dbReference type="InterPro" id="IPR000847">
    <property type="entry name" value="LysR_HTH_N"/>
</dbReference>
<keyword evidence="3" id="KW-0238">DNA-binding</keyword>
<evidence type="ECO:0000313" key="7">
    <source>
        <dbReference type="Proteomes" id="UP000494269"/>
    </source>
</evidence>
<evidence type="ECO:0000256" key="1">
    <source>
        <dbReference type="ARBA" id="ARBA00009437"/>
    </source>
</evidence>
<dbReference type="SUPFAM" id="SSF53850">
    <property type="entry name" value="Periplasmic binding protein-like II"/>
    <property type="match status" value="1"/>
</dbReference>
<dbReference type="InterPro" id="IPR036388">
    <property type="entry name" value="WH-like_DNA-bd_sf"/>
</dbReference>
<keyword evidence="7" id="KW-1185">Reference proteome</keyword>
<dbReference type="Gene3D" id="1.10.10.10">
    <property type="entry name" value="Winged helix-like DNA-binding domain superfamily/Winged helix DNA-binding domain"/>
    <property type="match status" value="1"/>
</dbReference>
<evidence type="ECO:0000256" key="4">
    <source>
        <dbReference type="ARBA" id="ARBA00023163"/>
    </source>
</evidence>
<dbReference type="PANTHER" id="PTHR30427:SF1">
    <property type="entry name" value="TRANSCRIPTIONAL ACTIVATOR PROTEIN LYSR"/>
    <property type="match status" value="1"/>
</dbReference>
<dbReference type="PROSITE" id="PS50931">
    <property type="entry name" value="HTH_LYSR"/>
    <property type="match status" value="1"/>
</dbReference>
<dbReference type="Gene3D" id="3.40.190.290">
    <property type="match status" value="1"/>
</dbReference>
<keyword evidence="4" id="KW-0804">Transcription</keyword>
<keyword evidence="2" id="KW-0805">Transcription regulation</keyword>
<feature type="domain" description="HTH lysR-type" evidence="5">
    <location>
        <begin position="1"/>
        <end position="58"/>
    </location>
</feature>
<accession>A0A6S7A9W4</accession>
<evidence type="ECO:0000256" key="3">
    <source>
        <dbReference type="ARBA" id="ARBA00023125"/>
    </source>
</evidence>
<dbReference type="PRINTS" id="PR00039">
    <property type="entry name" value="HTHLYSR"/>
</dbReference>
<dbReference type="RefSeq" id="WP_054422851.1">
    <property type="nucleotide sequence ID" value="NZ_CADIJQ010000004.1"/>
</dbReference>
<sequence length="296" mass="32338">MNFKQIEAFRAVMMTRSMTTAAGLMHTSQPNISRWIALLEATLGFVLFKRVGTRLIPTPEADAFYTDVERAFIGLESLNDSANSIRRRGTGLLRVGAVGSITQCVLPDAIRLFRDTFPDVSVVVNTGGSDVVAKWMATGFCDIGFCSIQTDVPGLQYDRINTAYGVGIVTRTHRLARKKRLSPADFTGENFICLPSGSFNRAAIDRHFSDDARILSIETPYATTICTMVGKGLGVSIVNPVVSRALSLPDLREIPFSEKIEFHSYAVSSDHFPVSSPAQQMEACVRDVFKALSASA</sequence>
<reference evidence="6 7" key="1">
    <citation type="submission" date="2020-04" db="EMBL/GenBank/DDBJ databases">
        <authorList>
            <person name="De Canck E."/>
        </authorList>
    </citation>
    <scope>NUCLEOTIDE SEQUENCE [LARGE SCALE GENOMIC DNA]</scope>
    <source>
        <strain evidence="6 7">LMG 3441</strain>
    </source>
</reference>
<dbReference type="EMBL" id="CADIJQ010000004">
    <property type="protein sequence ID" value="CAB3709012.1"/>
    <property type="molecule type" value="Genomic_DNA"/>
</dbReference>
<dbReference type="SUPFAM" id="SSF46785">
    <property type="entry name" value="Winged helix' DNA-binding domain"/>
    <property type="match status" value="1"/>
</dbReference>
<dbReference type="PANTHER" id="PTHR30427">
    <property type="entry name" value="TRANSCRIPTIONAL ACTIVATOR PROTEIN LYSR"/>
    <property type="match status" value="1"/>
</dbReference>
<dbReference type="GO" id="GO:0043565">
    <property type="term" value="F:sequence-specific DNA binding"/>
    <property type="evidence" value="ECO:0007669"/>
    <property type="project" value="TreeGrafter"/>
</dbReference>
<dbReference type="Pfam" id="PF00126">
    <property type="entry name" value="HTH_1"/>
    <property type="match status" value="1"/>
</dbReference>
<evidence type="ECO:0000313" key="6">
    <source>
        <dbReference type="EMBL" id="CAB3709012.1"/>
    </source>
</evidence>
<comment type="similarity">
    <text evidence="1">Belongs to the LysR transcriptional regulatory family.</text>
</comment>
<protein>
    <recommendedName>
        <fullName evidence="5">HTH lysR-type domain-containing protein</fullName>
    </recommendedName>
</protein>
<dbReference type="InterPro" id="IPR036390">
    <property type="entry name" value="WH_DNA-bd_sf"/>
</dbReference>
<gene>
    <name evidence="6" type="ORF">LMG3441_03005</name>
</gene>